<feature type="binding site" evidence="2">
    <location>
        <position position="100"/>
    </location>
    <ligand>
        <name>Mn(2+)</name>
        <dbReference type="ChEBI" id="CHEBI:29035"/>
        <label>2</label>
    </ligand>
</feature>
<feature type="binding site" evidence="2">
    <location>
        <position position="159"/>
    </location>
    <ligand>
        <name>Mn(2+)</name>
        <dbReference type="ChEBI" id="CHEBI:29035"/>
        <label>2</label>
    </ligand>
</feature>
<evidence type="ECO:0000313" key="4">
    <source>
        <dbReference type="EMBL" id="OLN21558.1"/>
    </source>
</evidence>
<feature type="binding site" evidence="2">
    <location>
        <position position="358"/>
    </location>
    <ligand>
        <name>Mn(2+)</name>
        <dbReference type="ChEBI" id="CHEBI:29035"/>
        <label>2</label>
    </ligand>
</feature>
<dbReference type="Gene3D" id="3.40.630.10">
    <property type="entry name" value="Zn peptidases"/>
    <property type="match status" value="1"/>
</dbReference>
<dbReference type="Pfam" id="PF01546">
    <property type="entry name" value="Peptidase_M20"/>
    <property type="match status" value="1"/>
</dbReference>
<dbReference type="SUPFAM" id="SSF55031">
    <property type="entry name" value="Bacterial exopeptidase dimerisation domain"/>
    <property type="match status" value="1"/>
</dbReference>
<dbReference type="Pfam" id="PF07687">
    <property type="entry name" value="M20_dimer"/>
    <property type="match status" value="1"/>
</dbReference>
<dbReference type="PIRSF" id="PIRSF005962">
    <property type="entry name" value="Pept_M20D_amidohydro"/>
    <property type="match status" value="1"/>
</dbReference>
<dbReference type="STRING" id="1714264.BTO30_14305"/>
<dbReference type="Proteomes" id="UP000185568">
    <property type="component" value="Unassembled WGS sequence"/>
</dbReference>
<comment type="cofactor">
    <cofactor evidence="2">
        <name>Mn(2+)</name>
        <dbReference type="ChEBI" id="CHEBI:29035"/>
    </cofactor>
    <text evidence="2">The Mn(2+) ion enhances activity.</text>
</comment>
<dbReference type="Gene3D" id="3.30.70.360">
    <property type="match status" value="1"/>
</dbReference>
<dbReference type="GO" id="GO:0046872">
    <property type="term" value="F:metal ion binding"/>
    <property type="evidence" value="ECO:0007669"/>
    <property type="project" value="UniProtKB-KW"/>
</dbReference>
<dbReference type="CDD" id="cd08021">
    <property type="entry name" value="M20_Acy1_YhaA-like"/>
    <property type="match status" value="1"/>
</dbReference>
<comment type="caution">
    <text evidence="4">The sequence shown here is derived from an EMBL/GenBank/DDBJ whole genome shotgun (WGS) entry which is preliminary data.</text>
</comment>
<dbReference type="PANTHER" id="PTHR11014">
    <property type="entry name" value="PEPTIDASE M20 FAMILY MEMBER"/>
    <property type="match status" value="1"/>
</dbReference>
<sequence>MIQLEELYDEMVQLRRDFHEKPELSFFEKETPAFIAGYLRHLGLEVRTGVGGNGVVAKITGRKQGKTVALRADFDALPIQDEKEVSYKSKVPGVMHACGHDAHTAMLLCVAKVLVDMKEELCGTIVLIHQFAEEQAPGGAKPMIEAGCLDGVDAIFGLHFWSMIPYGKVGWRNGPIMAAADRFNLTINGKGGHGAAPHETVDPIVTGTSFIQQLQHIVSRSIDPLKSAVVTVGQFHAGNSFNVIPDKAEIEGTVRTFDPAVQSFIMARMEKLAENVCESAGGSGHFVYTKGYPAVVNHEAETKIVAASAETVVGAENTFEMTPMMGGEDFAYYLQKIPGSFFFVGAGNEETGAVYPHHHPKFDLDERAMLIGGKILLTTALLYLHGN</sequence>
<dbReference type="InterPro" id="IPR036264">
    <property type="entry name" value="Bact_exopeptidase_dim_dom"/>
</dbReference>
<organism evidence="4 5">
    <name type="scientific">Domibacillus antri</name>
    <dbReference type="NCBI Taxonomy" id="1714264"/>
    <lineage>
        <taxon>Bacteria</taxon>
        <taxon>Bacillati</taxon>
        <taxon>Bacillota</taxon>
        <taxon>Bacilli</taxon>
        <taxon>Bacillales</taxon>
        <taxon>Bacillaceae</taxon>
        <taxon>Domibacillus</taxon>
    </lineage>
</organism>
<dbReference type="EMBL" id="MSDU01000039">
    <property type="protein sequence ID" value="OLN21558.1"/>
    <property type="molecule type" value="Genomic_DNA"/>
</dbReference>
<dbReference type="InterPro" id="IPR002933">
    <property type="entry name" value="Peptidase_M20"/>
</dbReference>
<accession>A0A1Q8Q2L2</accession>
<evidence type="ECO:0000256" key="2">
    <source>
        <dbReference type="PIRSR" id="PIRSR005962-1"/>
    </source>
</evidence>
<feature type="domain" description="Peptidase M20 dimerisation" evidence="3">
    <location>
        <begin position="182"/>
        <end position="277"/>
    </location>
</feature>
<gene>
    <name evidence="4" type="ORF">BTO30_14305</name>
</gene>
<dbReference type="FunFam" id="3.30.70.360:FF:000001">
    <property type="entry name" value="N-acetyldiaminopimelate deacetylase"/>
    <property type="match status" value="1"/>
</dbReference>
<dbReference type="InterPro" id="IPR011650">
    <property type="entry name" value="Peptidase_M20_dimer"/>
</dbReference>
<evidence type="ECO:0000259" key="3">
    <source>
        <dbReference type="Pfam" id="PF07687"/>
    </source>
</evidence>
<dbReference type="GO" id="GO:0050118">
    <property type="term" value="F:N-acetyldiaminopimelate deacetylase activity"/>
    <property type="evidence" value="ECO:0007669"/>
    <property type="project" value="UniProtKB-ARBA"/>
</dbReference>
<keyword evidence="5" id="KW-1185">Reference proteome</keyword>
<evidence type="ECO:0000313" key="5">
    <source>
        <dbReference type="Proteomes" id="UP000185568"/>
    </source>
</evidence>
<dbReference type="OrthoDB" id="9776731at2"/>
<dbReference type="NCBIfam" id="TIGR01891">
    <property type="entry name" value="amidohydrolases"/>
    <property type="match status" value="1"/>
</dbReference>
<reference evidence="4 5" key="1">
    <citation type="submission" date="2016-12" db="EMBL/GenBank/DDBJ databases">
        <title>Domibacillus antri genome sequencing.</title>
        <authorList>
            <person name="Verma A."/>
            <person name="Krishnamurthi S."/>
        </authorList>
    </citation>
    <scope>NUCLEOTIDE SEQUENCE [LARGE SCALE GENOMIC DNA]</scope>
    <source>
        <strain evidence="4 5">XD80</strain>
    </source>
</reference>
<keyword evidence="2" id="KW-0464">Manganese</keyword>
<proteinExistence type="predicted"/>
<dbReference type="RefSeq" id="WP_075399395.1">
    <property type="nucleotide sequence ID" value="NZ_MSDU01000039.1"/>
</dbReference>
<feature type="binding site" evidence="2">
    <location>
        <position position="98"/>
    </location>
    <ligand>
        <name>Mn(2+)</name>
        <dbReference type="ChEBI" id="CHEBI:29035"/>
        <label>2</label>
    </ligand>
</feature>
<name>A0A1Q8Q2L2_9BACI</name>
<feature type="binding site" evidence="2">
    <location>
        <position position="134"/>
    </location>
    <ligand>
        <name>Mn(2+)</name>
        <dbReference type="ChEBI" id="CHEBI:29035"/>
        <label>2</label>
    </ligand>
</feature>
<dbReference type="AlphaFoldDB" id="A0A1Q8Q2L2"/>
<dbReference type="SUPFAM" id="SSF53187">
    <property type="entry name" value="Zn-dependent exopeptidases"/>
    <property type="match status" value="1"/>
</dbReference>
<dbReference type="InterPro" id="IPR017439">
    <property type="entry name" value="Amidohydrolase"/>
</dbReference>
<dbReference type="PANTHER" id="PTHR11014:SF63">
    <property type="entry name" value="METALLOPEPTIDASE, PUTATIVE (AFU_ORTHOLOGUE AFUA_6G09600)-RELATED"/>
    <property type="match status" value="1"/>
</dbReference>
<keyword evidence="2" id="KW-0479">Metal-binding</keyword>
<protein>
    <submittedName>
        <fullName evidence="4">Peptidase M20</fullName>
    </submittedName>
</protein>
<evidence type="ECO:0000256" key="1">
    <source>
        <dbReference type="ARBA" id="ARBA00022801"/>
    </source>
</evidence>
<dbReference type="GO" id="GO:0019877">
    <property type="term" value="P:diaminopimelate biosynthetic process"/>
    <property type="evidence" value="ECO:0007669"/>
    <property type="project" value="UniProtKB-ARBA"/>
</dbReference>
<keyword evidence="1" id="KW-0378">Hydrolase</keyword>